<proteinExistence type="predicted"/>
<dbReference type="InterPro" id="IPR055411">
    <property type="entry name" value="LRR_FXL15/At3g58940/PEG3-like"/>
</dbReference>
<organism evidence="2 3">
    <name type="scientific">Nicotiana tabacum</name>
    <name type="common">Common tobacco</name>
    <dbReference type="NCBI Taxonomy" id="4097"/>
    <lineage>
        <taxon>Eukaryota</taxon>
        <taxon>Viridiplantae</taxon>
        <taxon>Streptophyta</taxon>
        <taxon>Embryophyta</taxon>
        <taxon>Tracheophyta</taxon>
        <taxon>Spermatophyta</taxon>
        <taxon>Magnoliopsida</taxon>
        <taxon>eudicotyledons</taxon>
        <taxon>Gunneridae</taxon>
        <taxon>Pentapetalae</taxon>
        <taxon>asterids</taxon>
        <taxon>lamiids</taxon>
        <taxon>Solanales</taxon>
        <taxon>Solanaceae</taxon>
        <taxon>Nicotianoideae</taxon>
        <taxon>Nicotianeae</taxon>
        <taxon>Nicotiana</taxon>
    </lineage>
</organism>
<dbReference type="Pfam" id="PF24758">
    <property type="entry name" value="LRR_At5g56370"/>
    <property type="match status" value="1"/>
</dbReference>
<sequence length="418" mass="48157">MEFFPVEVIDNILSRLEDARDVVIASFTCRKWREAWRNHLHKLTFNSDDWPVCDEHMTRRFEVIITQTIFQTNALQCLSITMKKDVVLSAAPVIAWLLYTRETLRQLHFSVNTPNLNILEKCGHQRLELLDLAEITISRVEFSYQKFSCLRSLSLDHVTISALDLSRLVTACPKVEVLNLVCLDFDGPWGTMKLHSNSLKDIHVQGIHLDHLNEIILDTDSLEKLQIKDCDLGIFKLLSKGTLRLLEMDDVYSFPLDIGENAENLEIVEVSNSTTWRSNFHHMISKLSKVRRMSLCDVMFEDEVEAVDIDSTSACFSQLSHLSLTYELRDSLQCGLLGYSQLENVVVLELGWEVITDLFSHWVVELLERCPNLRKLVIHGAVSRINTQEECDVLANFTSFIVKFMGKYSHVEVQFKYV</sequence>
<name>A0A1S3XFY4_TOBAC</name>
<dbReference type="GeneID" id="107764703"/>
<dbReference type="PANTHER" id="PTHR31639">
    <property type="entry name" value="F-BOX PROTEIN-LIKE"/>
    <property type="match status" value="1"/>
</dbReference>
<dbReference type="KEGG" id="nta:107764703"/>
<dbReference type="PANTHER" id="PTHR31639:SF256">
    <property type="entry name" value="OS07G0242900 PROTEIN"/>
    <property type="match status" value="1"/>
</dbReference>
<evidence type="ECO:0000313" key="3">
    <source>
        <dbReference type="RefSeq" id="XP_016438792.1"/>
    </source>
</evidence>
<dbReference type="SUPFAM" id="SSF81383">
    <property type="entry name" value="F-box domain"/>
    <property type="match status" value="1"/>
</dbReference>
<dbReference type="SMART" id="SM00256">
    <property type="entry name" value="FBOX"/>
    <property type="match status" value="1"/>
</dbReference>
<dbReference type="SUPFAM" id="SSF52047">
    <property type="entry name" value="RNI-like"/>
    <property type="match status" value="1"/>
</dbReference>
<reference evidence="2" key="1">
    <citation type="journal article" date="2014" name="Nat. Commun.">
        <title>The tobacco genome sequence and its comparison with those of tomato and potato.</title>
        <authorList>
            <person name="Sierro N."/>
            <person name="Battey J.N."/>
            <person name="Ouadi S."/>
            <person name="Bakaher N."/>
            <person name="Bovet L."/>
            <person name="Willig A."/>
            <person name="Goepfert S."/>
            <person name="Peitsch M.C."/>
            <person name="Ivanov N.V."/>
        </authorList>
    </citation>
    <scope>NUCLEOTIDE SEQUENCE [LARGE SCALE GENOMIC DNA]</scope>
</reference>
<dbReference type="OrthoDB" id="1246641at2759"/>
<dbReference type="RefSeq" id="XP_016438792.1">
    <property type="nucleotide sequence ID" value="XM_016583306.2"/>
</dbReference>
<dbReference type="InterPro" id="IPR036047">
    <property type="entry name" value="F-box-like_dom_sf"/>
</dbReference>
<evidence type="ECO:0000313" key="2">
    <source>
        <dbReference type="Proteomes" id="UP000790787"/>
    </source>
</evidence>
<dbReference type="PaxDb" id="4097-A0A1S3XFY4"/>
<dbReference type="Pfam" id="PF12937">
    <property type="entry name" value="F-box-like"/>
    <property type="match status" value="1"/>
</dbReference>
<accession>A0A1S3XFY4</accession>
<evidence type="ECO:0000259" key="1">
    <source>
        <dbReference type="SMART" id="SM00256"/>
    </source>
</evidence>
<keyword evidence="2" id="KW-1185">Reference proteome</keyword>
<dbReference type="AlphaFoldDB" id="A0A1S3XFY4"/>
<feature type="domain" description="F-box" evidence="1">
    <location>
        <begin position="4"/>
        <end position="45"/>
    </location>
</feature>
<dbReference type="STRING" id="4097.A0A1S3XFY4"/>
<dbReference type="InterPro" id="IPR032675">
    <property type="entry name" value="LRR_dom_sf"/>
</dbReference>
<dbReference type="InterPro" id="IPR001810">
    <property type="entry name" value="F-box_dom"/>
</dbReference>
<dbReference type="RefSeq" id="XP_016438792.1">
    <property type="nucleotide sequence ID" value="XM_016583306.1"/>
</dbReference>
<dbReference type="Proteomes" id="UP000790787">
    <property type="component" value="Chromosome 24"/>
</dbReference>
<dbReference type="Gene3D" id="3.80.10.10">
    <property type="entry name" value="Ribonuclease Inhibitor"/>
    <property type="match status" value="1"/>
</dbReference>
<protein>
    <submittedName>
        <fullName evidence="3">F-box/LRR-repeat protein At1g67190-like</fullName>
    </submittedName>
</protein>
<reference evidence="3" key="2">
    <citation type="submission" date="2025-08" db="UniProtKB">
        <authorList>
            <consortium name="RefSeq"/>
        </authorList>
    </citation>
    <scope>IDENTIFICATION</scope>
    <source>
        <tissue evidence="3">Leaf</tissue>
    </source>
</reference>
<gene>
    <name evidence="3" type="primary">LOC107764703</name>
</gene>